<gene>
    <name evidence="1" type="ORF">CEXT_268231</name>
</gene>
<name>A0AAV4W583_CAEEX</name>
<organism evidence="1 2">
    <name type="scientific">Caerostris extrusa</name>
    <name type="common">Bark spider</name>
    <name type="synonym">Caerostris bankana</name>
    <dbReference type="NCBI Taxonomy" id="172846"/>
    <lineage>
        <taxon>Eukaryota</taxon>
        <taxon>Metazoa</taxon>
        <taxon>Ecdysozoa</taxon>
        <taxon>Arthropoda</taxon>
        <taxon>Chelicerata</taxon>
        <taxon>Arachnida</taxon>
        <taxon>Araneae</taxon>
        <taxon>Araneomorphae</taxon>
        <taxon>Entelegynae</taxon>
        <taxon>Araneoidea</taxon>
        <taxon>Araneidae</taxon>
        <taxon>Caerostris</taxon>
    </lineage>
</organism>
<evidence type="ECO:0000313" key="1">
    <source>
        <dbReference type="EMBL" id="GIY77837.1"/>
    </source>
</evidence>
<comment type="caution">
    <text evidence="1">The sequence shown here is derived from an EMBL/GenBank/DDBJ whole genome shotgun (WGS) entry which is preliminary data.</text>
</comment>
<dbReference type="Proteomes" id="UP001054945">
    <property type="component" value="Unassembled WGS sequence"/>
</dbReference>
<reference evidence="1 2" key="1">
    <citation type="submission" date="2021-06" db="EMBL/GenBank/DDBJ databases">
        <title>Caerostris extrusa draft genome.</title>
        <authorList>
            <person name="Kono N."/>
            <person name="Arakawa K."/>
        </authorList>
    </citation>
    <scope>NUCLEOTIDE SEQUENCE [LARGE SCALE GENOMIC DNA]</scope>
</reference>
<dbReference type="EMBL" id="BPLR01015687">
    <property type="protein sequence ID" value="GIY77837.1"/>
    <property type="molecule type" value="Genomic_DNA"/>
</dbReference>
<sequence>MIGLIWRLDRMTIKNFYQTNLVLGKGAAKIPWSVPTGVNEAEPLHQCVATHRSLSDRLKIMDHFTVTDNLMGF</sequence>
<keyword evidence="2" id="KW-1185">Reference proteome</keyword>
<protein>
    <submittedName>
        <fullName evidence="1">Uncharacterized protein</fullName>
    </submittedName>
</protein>
<proteinExistence type="predicted"/>
<accession>A0AAV4W583</accession>
<dbReference type="AlphaFoldDB" id="A0AAV4W583"/>
<evidence type="ECO:0000313" key="2">
    <source>
        <dbReference type="Proteomes" id="UP001054945"/>
    </source>
</evidence>